<dbReference type="AlphaFoldDB" id="A0A6N7WCI1"/>
<feature type="domain" description="DUF3502" evidence="2">
    <location>
        <begin position="451"/>
        <end position="519"/>
    </location>
</feature>
<gene>
    <name evidence="3" type="ORF">FYJ45_03335</name>
</gene>
<proteinExistence type="predicted"/>
<protein>
    <submittedName>
        <fullName evidence="3">ABC transporter substrate-binding protein</fullName>
    </submittedName>
</protein>
<dbReference type="Gene3D" id="3.40.190.10">
    <property type="entry name" value="Periplasmic binding protein-like II"/>
    <property type="match status" value="2"/>
</dbReference>
<organism evidence="3 4">
    <name type="scientific">Eisenbergiella porci</name>
    <dbReference type="NCBI Taxonomy" id="2652274"/>
    <lineage>
        <taxon>Bacteria</taxon>
        <taxon>Bacillati</taxon>
        <taxon>Bacillota</taxon>
        <taxon>Clostridia</taxon>
        <taxon>Lachnospirales</taxon>
        <taxon>Lachnospiraceae</taxon>
        <taxon>Eisenbergiella</taxon>
    </lineage>
</organism>
<name>A0A6N7WCI1_9FIRM</name>
<evidence type="ECO:0000313" key="4">
    <source>
        <dbReference type="Proteomes" id="UP000436047"/>
    </source>
</evidence>
<reference evidence="3 4" key="1">
    <citation type="submission" date="2019-08" db="EMBL/GenBank/DDBJ databases">
        <title>In-depth cultivation of the pig gut microbiome towards novel bacterial diversity and tailored functional studies.</title>
        <authorList>
            <person name="Wylensek D."/>
            <person name="Hitch T.C.A."/>
            <person name="Clavel T."/>
        </authorList>
    </citation>
    <scope>NUCLEOTIDE SEQUENCE [LARGE SCALE GENOMIC DNA]</scope>
    <source>
        <strain evidence="3 4">WCA-389-WT-23B</strain>
    </source>
</reference>
<dbReference type="SUPFAM" id="SSF53850">
    <property type="entry name" value="Periplasmic binding protein-like II"/>
    <property type="match status" value="1"/>
</dbReference>
<dbReference type="GeneID" id="86052120"/>
<feature type="signal peptide" evidence="1">
    <location>
        <begin position="1"/>
        <end position="21"/>
    </location>
</feature>
<dbReference type="EMBL" id="VUMI01000004">
    <property type="protein sequence ID" value="MSS87414.1"/>
    <property type="molecule type" value="Genomic_DNA"/>
</dbReference>
<dbReference type="InterPro" id="IPR022627">
    <property type="entry name" value="DUF3502"/>
</dbReference>
<evidence type="ECO:0000313" key="3">
    <source>
        <dbReference type="EMBL" id="MSS87414.1"/>
    </source>
</evidence>
<keyword evidence="4" id="KW-1185">Reference proteome</keyword>
<sequence>MKFKRLMSTILCTAMVGSLLAGCGSGKNTETGGGTEPIGEKQEAEAGKVDLSEHVTLSLYLYGSPGAANEDILAEINKKLTEDINTSIEVKYIDWGDINTKYPLLWASGEEFDMAYASVNTAVPFYTLAKQGSLYEISGLLDSCTPTLKEAIGESGWTAASTSEGIFGVPSLGAGYNSYAFVYNKANCEKWGISEVNDLESFEAYCDASVKNGIYPINGNAEVAMDFYHMLEQTTGNWVPAPGIASNEMYLMCENYHSPEKIIHPAFTEEFEQFVIKLDEWSKKGYWPTDILSASTGDKEMYKNGQCTSYITHMGDWTGNYTAIHGQLPDQDIDAWYFAEDNNKVMKSSPAQDLTVINVNSKYPERCLMAIEKFITDESYYRLWQNGIEGRQYEIVDGYLEKPASFNEEVDGGGFSAWAFSNNEFKIPLRVEHPSRYEKMEEWGKNHIDDPYIGFSFDDSAVKAELSAISNVNSTLGIQLMLGKTENVKAALEQYREQLKSAGIDTVIEEVKTQVQEFASAG</sequence>
<accession>A0A6N7WCI1</accession>
<evidence type="ECO:0000259" key="2">
    <source>
        <dbReference type="Pfam" id="PF12010"/>
    </source>
</evidence>
<keyword evidence="1" id="KW-0732">Signal</keyword>
<evidence type="ECO:0000256" key="1">
    <source>
        <dbReference type="SAM" id="SignalP"/>
    </source>
</evidence>
<dbReference type="Pfam" id="PF12010">
    <property type="entry name" value="DUF3502"/>
    <property type="match status" value="1"/>
</dbReference>
<dbReference type="RefSeq" id="WP_154463487.1">
    <property type="nucleotide sequence ID" value="NZ_JAXDZL010000140.1"/>
</dbReference>
<comment type="caution">
    <text evidence="3">The sequence shown here is derived from an EMBL/GenBank/DDBJ whole genome shotgun (WGS) entry which is preliminary data.</text>
</comment>
<dbReference type="PROSITE" id="PS51257">
    <property type="entry name" value="PROKAR_LIPOPROTEIN"/>
    <property type="match status" value="1"/>
</dbReference>
<feature type="chain" id="PRO_5039476433" evidence="1">
    <location>
        <begin position="22"/>
        <end position="522"/>
    </location>
</feature>
<dbReference type="Proteomes" id="UP000436047">
    <property type="component" value="Unassembled WGS sequence"/>
</dbReference>